<dbReference type="InterPro" id="IPR011058">
    <property type="entry name" value="Cyanovirin-N"/>
</dbReference>
<organism evidence="2 3">
    <name type="scientific">Ascobolus immersus RN42</name>
    <dbReference type="NCBI Taxonomy" id="1160509"/>
    <lineage>
        <taxon>Eukaryota</taxon>
        <taxon>Fungi</taxon>
        <taxon>Dikarya</taxon>
        <taxon>Ascomycota</taxon>
        <taxon>Pezizomycotina</taxon>
        <taxon>Pezizomycetes</taxon>
        <taxon>Pezizales</taxon>
        <taxon>Ascobolaceae</taxon>
        <taxon>Ascobolus</taxon>
    </lineage>
</organism>
<gene>
    <name evidence="2" type="ORF">BJ508DRAFT_330156</name>
</gene>
<dbReference type="InterPro" id="IPR036673">
    <property type="entry name" value="Cyanovirin-N_sf"/>
</dbReference>
<reference evidence="2 3" key="1">
    <citation type="journal article" date="2018" name="Nat. Ecol. Evol.">
        <title>Pezizomycetes genomes reveal the molecular basis of ectomycorrhizal truffle lifestyle.</title>
        <authorList>
            <person name="Murat C."/>
            <person name="Payen T."/>
            <person name="Noel B."/>
            <person name="Kuo A."/>
            <person name="Morin E."/>
            <person name="Chen J."/>
            <person name="Kohler A."/>
            <person name="Krizsan K."/>
            <person name="Balestrini R."/>
            <person name="Da Silva C."/>
            <person name="Montanini B."/>
            <person name="Hainaut M."/>
            <person name="Levati E."/>
            <person name="Barry K.W."/>
            <person name="Belfiori B."/>
            <person name="Cichocki N."/>
            <person name="Clum A."/>
            <person name="Dockter R.B."/>
            <person name="Fauchery L."/>
            <person name="Guy J."/>
            <person name="Iotti M."/>
            <person name="Le Tacon F."/>
            <person name="Lindquist E.A."/>
            <person name="Lipzen A."/>
            <person name="Malagnac F."/>
            <person name="Mello A."/>
            <person name="Molinier V."/>
            <person name="Miyauchi S."/>
            <person name="Poulain J."/>
            <person name="Riccioni C."/>
            <person name="Rubini A."/>
            <person name="Sitrit Y."/>
            <person name="Splivallo R."/>
            <person name="Traeger S."/>
            <person name="Wang M."/>
            <person name="Zifcakova L."/>
            <person name="Wipf D."/>
            <person name="Zambonelli A."/>
            <person name="Paolocci F."/>
            <person name="Nowrousian M."/>
            <person name="Ottonello S."/>
            <person name="Baldrian P."/>
            <person name="Spatafora J.W."/>
            <person name="Henrissat B."/>
            <person name="Nagy L.G."/>
            <person name="Aury J.M."/>
            <person name="Wincker P."/>
            <person name="Grigoriev I.V."/>
            <person name="Bonfante P."/>
            <person name="Martin F.M."/>
        </authorList>
    </citation>
    <scope>NUCLEOTIDE SEQUENCE [LARGE SCALE GENOMIC DNA]</scope>
    <source>
        <strain evidence="2 3">RN42</strain>
    </source>
</reference>
<dbReference type="SMART" id="SM01111">
    <property type="entry name" value="CVNH"/>
    <property type="match status" value="1"/>
</dbReference>
<evidence type="ECO:0000259" key="1">
    <source>
        <dbReference type="SMART" id="SM01111"/>
    </source>
</evidence>
<keyword evidence="3" id="KW-1185">Reference proteome</keyword>
<dbReference type="STRING" id="1160509.A0A3N4I6I7"/>
<proteinExistence type="predicted"/>
<dbReference type="Proteomes" id="UP000275078">
    <property type="component" value="Unassembled WGS sequence"/>
</dbReference>
<dbReference type="AlphaFoldDB" id="A0A3N4I6I7"/>
<dbReference type="EMBL" id="ML119726">
    <property type="protein sequence ID" value="RPA77434.1"/>
    <property type="molecule type" value="Genomic_DNA"/>
</dbReference>
<dbReference type="Pfam" id="PF08881">
    <property type="entry name" value="CVNH"/>
    <property type="match status" value="1"/>
</dbReference>
<evidence type="ECO:0000313" key="3">
    <source>
        <dbReference type="Proteomes" id="UP000275078"/>
    </source>
</evidence>
<dbReference type="OrthoDB" id="2441380at2759"/>
<accession>A0A3N4I6I7</accession>
<feature type="domain" description="Cyanovirin-N" evidence="1">
    <location>
        <begin position="3"/>
        <end position="103"/>
    </location>
</feature>
<evidence type="ECO:0000313" key="2">
    <source>
        <dbReference type="EMBL" id="RPA77434.1"/>
    </source>
</evidence>
<protein>
    <submittedName>
        <fullName evidence="2">Cyanovirin-N</fullName>
    </submittedName>
</protein>
<sequence>MPNFHASCESSELIDGRILKAHCRARDGNVVESSLDLSEVIGNNDGYFDWAENGNFHESARDVRLEDGHVLTAELRKRDGTFRERQAIELNDRIGNENGNLFHV</sequence>
<dbReference type="PANTHER" id="PTHR42076">
    <property type="entry name" value="CYANOVIRIN-N HOMOLOG"/>
    <property type="match status" value="1"/>
</dbReference>
<dbReference type="SUPFAM" id="SSF51322">
    <property type="entry name" value="Cyanovirin-N"/>
    <property type="match status" value="1"/>
</dbReference>
<dbReference type="PANTHER" id="PTHR42076:SF1">
    <property type="entry name" value="CYANOVIRIN-N DOMAIN-CONTAINING PROTEIN"/>
    <property type="match status" value="1"/>
</dbReference>
<name>A0A3N4I6I7_ASCIM</name>
<dbReference type="Gene3D" id="2.30.60.10">
    <property type="entry name" value="Cyanovirin-N"/>
    <property type="match status" value="1"/>
</dbReference>